<dbReference type="Gramene" id="Kaladp0094s0091.1.v1.1">
    <property type="protein sequence ID" value="Kaladp0094s0091.1.v1.1"/>
    <property type="gene ID" value="Kaladp0094s0091.v1.1"/>
</dbReference>
<dbReference type="Gene3D" id="2.40.40.20">
    <property type="match status" value="1"/>
</dbReference>
<keyword evidence="1" id="KW-0472">Membrane</keyword>
<reference evidence="2" key="1">
    <citation type="submission" date="2021-01" db="UniProtKB">
        <authorList>
            <consortium name="EnsemblPlants"/>
        </authorList>
    </citation>
    <scope>IDENTIFICATION</scope>
</reference>
<evidence type="ECO:0000256" key="1">
    <source>
        <dbReference type="SAM" id="Phobius"/>
    </source>
</evidence>
<keyword evidence="1" id="KW-0812">Transmembrane</keyword>
<accession>A0A7N0V0A6</accession>
<keyword evidence="1" id="KW-1133">Transmembrane helix</keyword>
<name>A0A7N0V0A6_KALFE</name>
<evidence type="ECO:0000313" key="2">
    <source>
        <dbReference type="EnsemblPlants" id="Kaladp0094s0091.1.v1.1"/>
    </source>
</evidence>
<feature type="transmembrane region" description="Helical" evidence="1">
    <location>
        <begin position="45"/>
        <end position="64"/>
    </location>
</feature>
<sequence length="75" mass="8264">MPSSRSKEGRFSETLLGKRVDYSGHSVIVVGPSRRIDNVSRKTEPLLSILFSFFLVSGGLQLGASPNLKILYDHT</sequence>
<keyword evidence="3" id="KW-1185">Reference proteome</keyword>
<dbReference type="SUPFAM" id="SSF64484">
    <property type="entry name" value="beta and beta-prime subunits of DNA dependent RNA-polymerase"/>
    <property type="match status" value="1"/>
</dbReference>
<dbReference type="AlphaFoldDB" id="A0A7N0V0A6"/>
<protein>
    <submittedName>
        <fullName evidence="2">Uncharacterized protein</fullName>
    </submittedName>
</protein>
<proteinExistence type="predicted"/>
<dbReference type="Proteomes" id="UP000594263">
    <property type="component" value="Unplaced"/>
</dbReference>
<dbReference type="EnsemblPlants" id="Kaladp0094s0091.1.v1.1">
    <property type="protein sequence ID" value="Kaladp0094s0091.1.v1.1"/>
    <property type="gene ID" value="Kaladp0094s0091.v1.1"/>
</dbReference>
<organism evidence="2 3">
    <name type="scientific">Kalanchoe fedtschenkoi</name>
    <name type="common">Lavender scallops</name>
    <name type="synonym">South American air plant</name>
    <dbReference type="NCBI Taxonomy" id="63787"/>
    <lineage>
        <taxon>Eukaryota</taxon>
        <taxon>Viridiplantae</taxon>
        <taxon>Streptophyta</taxon>
        <taxon>Embryophyta</taxon>
        <taxon>Tracheophyta</taxon>
        <taxon>Spermatophyta</taxon>
        <taxon>Magnoliopsida</taxon>
        <taxon>eudicotyledons</taxon>
        <taxon>Gunneridae</taxon>
        <taxon>Pentapetalae</taxon>
        <taxon>Saxifragales</taxon>
        <taxon>Crassulaceae</taxon>
        <taxon>Kalanchoe</taxon>
    </lineage>
</organism>
<evidence type="ECO:0000313" key="3">
    <source>
        <dbReference type="Proteomes" id="UP000594263"/>
    </source>
</evidence>